<reference evidence="4 5" key="1">
    <citation type="submission" date="2024-06" db="EMBL/GenBank/DDBJ databases">
        <title>Complete genome of Phlyctema vagabunda strain 19-DSS-EL-015.</title>
        <authorList>
            <person name="Fiorenzani C."/>
        </authorList>
    </citation>
    <scope>NUCLEOTIDE SEQUENCE [LARGE SCALE GENOMIC DNA]</scope>
    <source>
        <strain evidence="4 5">19-DSS-EL-015</strain>
    </source>
</reference>
<feature type="compositionally biased region" description="Polar residues" evidence="1">
    <location>
        <begin position="517"/>
        <end position="554"/>
    </location>
</feature>
<dbReference type="EMBL" id="JBFCZG010000008">
    <property type="protein sequence ID" value="KAL3419127.1"/>
    <property type="molecule type" value="Genomic_DNA"/>
</dbReference>
<feature type="region of interest" description="Disordered" evidence="1">
    <location>
        <begin position="230"/>
        <end position="262"/>
    </location>
</feature>
<dbReference type="Pfam" id="PF08549">
    <property type="entry name" value="SWI-SNF_Ssr4_N"/>
    <property type="match status" value="1"/>
</dbReference>
<name>A0ABR4P792_9HELO</name>
<feature type="region of interest" description="Disordered" evidence="1">
    <location>
        <begin position="468"/>
        <end position="495"/>
    </location>
</feature>
<keyword evidence="5" id="KW-1185">Reference proteome</keyword>
<evidence type="ECO:0000313" key="5">
    <source>
        <dbReference type="Proteomes" id="UP001629113"/>
    </source>
</evidence>
<feature type="region of interest" description="Disordered" evidence="1">
    <location>
        <begin position="516"/>
        <end position="657"/>
    </location>
</feature>
<evidence type="ECO:0000256" key="1">
    <source>
        <dbReference type="SAM" id="MobiDB-lite"/>
    </source>
</evidence>
<dbReference type="Pfam" id="PF20497">
    <property type="entry name" value="SWI-SNF_Ssr4_C"/>
    <property type="match status" value="1"/>
</dbReference>
<evidence type="ECO:0000313" key="4">
    <source>
        <dbReference type="EMBL" id="KAL3419127.1"/>
    </source>
</evidence>
<feature type="domain" description="SWI/SNF and RSC complexes subunit Ssr4 N-terminal" evidence="2">
    <location>
        <begin position="2"/>
        <end position="220"/>
    </location>
</feature>
<feature type="compositionally biased region" description="Polar residues" evidence="1">
    <location>
        <begin position="616"/>
        <end position="636"/>
    </location>
</feature>
<feature type="compositionally biased region" description="Acidic residues" evidence="1">
    <location>
        <begin position="647"/>
        <end position="657"/>
    </location>
</feature>
<dbReference type="InterPro" id="IPR046464">
    <property type="entry name" value="SWI-SNF_Ssr4_C"/>
</dbReference>
<organism evidence="4 5">
    <name type="scientific">Phlyctema vagabunda</name>
    <dbReference type="NCBI Taxonomy" id="108571"/>
    <lineage>
        <taxon>Eukaryota</taxon>
        <taxon>Fungi</taxon>
        <taxon>Dikarya</taxon>
        <taxon>Ascomycota</taxon>
        <taxon>Pezizomycotina</taxon>
        <taxon>Leotiomycetes</taxon>
        <taxon>Helotiales</taxon>
        <taxon>Dermateaceae</taxon>
        <taxon>Phlyctema</taxon>
    </lineage>
</organism>
<feature type="compositionally biased region" description="Polar residues" evidence="1">
    <location>
        <begin position="566"/>
        <end position="578"/>
    </location>
</feature>
<feature type="compositionally biased region" description="Pro residues" evidence="1">
    <location>
        <begin position="234"/>
        <end position="244"/>
    </location>
</feature>
<feature type="domain" description="SWI/SNF and RSC complexes subunit Ssr4 C-terminal" evidence="3">
    <location>
        <begin position="268"/>
        <end position="700"/>
    </location>
</feature>
<evidence type="ECO:0000259" key="2">
    <source>
        <dbReference type="Pfam" id="PF08549"/>
    </source>
</evidence>
<comment type="caution">
    <text evidence="4">The sequence shown here is derived from an EMBL/GenBank/DDBJ whole genome shotgun (WGS) entry which is preliminary data.</text>
</comment>
<feature type="compositionally biased region" description="Low complexity" evidence="1">
    <location>
        <begin position="581"/>
        <end position="615"/>
    </location>
</feature>
<sequence>MQDPGHGVHRDLIQHVHLLSTFRYPLLHQLHHEKVAQMLLQAPKIARDQAPFYWTYLDRPATGTVLLTWQPLSILGTDFASDGFVWAPGETAFQMEVNLDGGVYTLEMYHAKIGYAPGEQFAMHSRKRYRLLPSKFPNPGGQAPDQSLWIVHYSDVVQQERIPSNVIPVDIRTNTMINTRQYLQTQGQIVQKEFMLHDRASWPQIQFPRGPPARQPMYGANIPQARVPQAMAYPPHPGQGPPPSKRARTQNNPGPNPAAVGAVLDTADDDEDTSRGDIFDVMTPREISTERYKLNHLWMEEILSSPYSVHQIIPQDLGLGLRGELANLTEGIFDAPLAPEKDVFKYNYVGRLDPGKADEFRKRTKEHVTQTEVEIEKMKAKHAKRMAKFKKGTLVSQAEKELRTAVHDPSSTGPEYWRLEGKIDDEDIDEGKLVNKAPSKVDDILAQVEASLGRHTAAVKELQRIQDGGYEEATAGPSRRISRNGSHQSGRSGVLVGDTDIEMGESSAAGLLDQFHTGLSSTSTPGNGSLNFPTPQPQVHSVSATGTPSNMNLPSPQPPAQEPTRSEQPATTAAQPNTEIPAAAPATEAAPSTDATGTGDWVVVPPGGVSPGAAAQGQNKESTPQPAAPSTHQPDASNDPIPGFEADANDFGDLEDLDTAGDALAGYGGDESMGGDLGMDMDMGMDDSAFGEAFHGVETRGADGEAADGDGI</sequence>
<protein>
    <recommendedName>
        <fullName evidence="6">DUF1750-domain-containing protein</fullName>
    </recommendedName>
</protein>
<proteinExistence type="predicted"/>
<evidence type="ECO:0000259" key="3">
    <source>
        <dbReference type="Pfam" id="PF20497"/>
    </source>
</evidence>
<dbReference type="Proteomes" id="UP001629113">
    <property type="component" value="Unassembled WGS sequence"/>
</dbReference>
<gene>
    <name evidence="4" type="ORF">PVAG01_09349</name>
</gene>
<dbReference type="InterPro" id="IPR013859">
    <property type="entry name" value="Ssr4_N"/>
</dbReference>
<evidence type="ECO:0008006" key="6">
    <source>
        <dbReference type="Google" id="ProtNLM"/>
    </source>
</evidence>
<accession>A0ABR4P792</accession>